<evidence type="ECO:0000256" key="7">
    <source>
        <dbReference type="ARBA" id="ARBA00023065"/>
    </source>
</evidence>
<dbReference type="InterPro" id="IPR039426">
    <property type="entry name" value="TonB-dep_rcpt-like"/>
</dbReference>
<evidence type="ECO:0000256" key="5">
    <source>
        <dbReference type="ARBA" id="ARBA00022692"/>
    </source>
</evidence>
<evidence type="ECO:0000256" key="1">
    <source>
        <dbReference type="ARBA" id="ARBA00004571"/>
    </source>
</evidence>
<gene>
    <name evidence="12" type="ORF">MSZNOR_1107</name>
</gene>
<keyword evidence="6" id="KW-0408">Iron</keyword>
<evidence type="ECO:0000259" key="11">
    <source>
        <dbReference type="Pfam" id="PF00593"/>
    </source>
</evidence>
<evidence type="ECO:0000256" key="10">
    <source>
        <dbReference type="ARBA" id="ARBA00023237"/>
    </source>
</evidence>
<keyword evidence="4" id="KW-0410">Iron transport</keyword>
<dbReference type="Pfam" id="PF00593">
    <property type="entry name" value="TonB_dep_Rec_b-barrel"/>
    <property type="match status" value="1"/>
</dbReference>
<keyword evidence="7" id="KW-0406">Ion transport</keyword>
<evidence type="ECO:0000256" key="8">
    <source>
        <dbReference type="ARBA" id="ARBA00023077"/>
    </source>
</evidence>
<evidence type="ECO:0000256" key="9">
    <source>
        <dbReference type="ARBA" id="ARBA00023136"/>
    </source>
</evidence>
<dbReference type="PANTHER" id="PTHR32552">
    <property type="entry name" value="FERRICHROME IRON RECEPTOR-RELATED"/>
    <property type="match status" value="1"/>
</dbReference>
<protein>
    <recommendedName>
        <fullName evidence="11">TonB-dependent receptor-like beta-barrel domain-containing protein</fullName>
    </recommendedName>
</protein>
<evidence type="ECO:0000256" key="6">
    <source>
        <dbReference type="ARBA" id="ARBA00023004"/>
    </source>
</evidence>
<proteinExistence type="predicted"/>
<evidence type="ECO:0000256" key="3">
    <source>
        <dbReference type="ARBA" id="ARBA00022452"/>
    </source>
</evidence>
<dbReference type="Gene3D" id="2.40.170.20">
    <property type="entry name" value="TonB-dependent receptor, beta-barrel domain"/>
    <property type="match status" value="1"/>
</dbReference>
<keyword evidence="10" id="KW-0998">Cell outer membrane</keyword>
<keyword evidence="5" id="KW-0812">Transmembrane</keyword>
<sequence>MSNLPNATIAGFEANAEYRFSEHWRGGGAYTYTDSRNLDNGRRVPFRPRNSVRIWGEWRAPFLPVIVWAEGVYRGLSYNDVGNTLDVNGAVRVNAHINYRLLPKFEVYLRGENLSNDRIPDAFSFDHPGAVVYGGVMLEL</sequence>
<keyword evidence="2" id="KW-0813">Transport</keyword>
<organism evidence="12 13">
    <name type="scientific">Methylocaldum szegediense</name>
    <dbReference type="NCBI Taxonomy" id="73780"/>
    <lineage>
        <taxon>Bacteria</taxon>
        <taxon>Pseudomonadati</taxon>
        <taxon>Pseudomonadota</taxon>
        <taxon>Gammaproteobacteria</taxon>
        <taxon>Methylococcales</taxon>
        <taxon>Methylococcaceae</taxon>
        <taxon>Methylocaldum</taxon>
    </lineage>
</organism>
<dbReference type="Proteomes" id="UP001162030">
    <property type="component" value="Chromosome"/>
</dbReference>
<evidence type="ECO:0000256" key="2">
    <source>
        <dbReference type="ARBA" id="ARBA00022448"/>
    </source>
</evidence>
<dbReference type="InterPro" id="IPR000531">
    <property type="entry name" value="Beta-barrel_TonB"/>
</dbReference>
<dbReference type="EMBL" id="OX458333">
    <property type="protein sequence ID" value="CAI8775125.1"/>
    <property type="molecule type" value="Genomic_DNA"/>
</dbReference>
<keyword evidence="13" id="KW-1185">Reference proteome</keyword>
<dbReference type="PANTHER" id="PTHR32552:SF81">
    <property type="entry name" value="TONB-DEPENDENT OUTER MEMBRANE RECEPTOR"/>
    <property type="match status" value="1"/>
</dbReference>
<name>A0ABN8X429_9GAMM</name>
<keyword evidence="3" id="KW-1134">Transmembrane beta strand</keyword>
<feature type="domain" description="TonB-dependent receptor-like beta-barrel" evidence="11">
    <location>
        <begin position="2"/>
        <end position="114"/>
    </location>
</feature>
<accession>A0ABN8X429</accession>
<keyword evidence="9" id="KW-0472">Membrane</keyword>
<evidence type="ECO:0000313" key="13">
    <source>
        <dbReference type="Proteomes" id="UP001162030"/>
    </source>
</evidence>
<dbReference type="InterPro" id="IPR036942">
    <property type="entry name" value="Beta-barrel_TonB_sf"/>
</dbReference>
<evidence type="ECO:0000256" key="4">
    <source>
        <dbReference type="ARBA" id="ARBA00022496"/>
    </source>
</evidence>
<evidence type="ECO:0000313" key="12">
    <source>
        <dbReference type="EMBL" id="CAI8775125.1"/>
    </source>
</evidence>
<keyword evidence="8" id="KW-0798">TonB box</keyword>
<dbReference type="SUPFAM" id="SSF56935">
    <property type="entry name" value="Porins"/>
    <property type="match status" value="1"/>
</dbReference>
<reference evidence="12 13" key="1">
    <citation type="submission" date="2023-03" db="EMBL/GenBank/DDBJ databases">
        <authorList>
            <person name="Pearce D."/>
        </authorList>
    </citation>
    <scope>NUCLEOTIDE SEQUENCE [LARGE SCALE GENOMIC DNA]</scope>
    <source>
        <strain evidence="12">Msz</strain>
    </source>
</reference>
<comment type="subcellular location">
    <subcellularLocation>
        <location evidence="1">Cell outer membrane</location>
        <topology evidence="1">Multi-pass membrane protein</topology>
    </subcellularLocation>
</comment>